<dbReference type="GO" id="GO:0005737">
    <property type="term" value="C:cytoplasm"/>
    <property type="evidence" value="ECO:0007669"/>
    <property type="project" value="UniProtKB-SubCell"/>
</dbReference>
<organism evidence="15 16">
    <name type="scientific">Parascardovia denticolens DSM 10105 = JCM 12538</name>
    <dbReference type="NCBI Taxonomy" id="864564"/>
    <lineage>
        <taxon>Bacteria</taxon>
        <taxon>Bacillati</taxon>
        <taxon>Actinomycetota</taxon>
        <taxon>Actinomycetes</taxon>
        <taxon>Bifidobacteriales</taxon>
        <taxon>Bifidobacteriaceae</taxon>
        <taxon>Parascardovia</taxon>
    </lineage>
</organism>
<dbReference type="HOGENOM" id="CLU_067442_2_0_11"/>
<accession>E6JY91</accession>
<keyword evidence="5 12" id="KW-0963">Cytoplasm</keyword>
<evidence type="ECO:0000256" key="10">
    <source>
        <dbReference type="ARBA" id="ARBA00025699"/>
    </source>
</evidence>
<comment type="similarity">
    <text evidence="2 12">Belongs to the RNA methyltransferase RsmE family.</text>
</comment>
<reference evidence="15 16" key="1">
    <citation type="submission" date="2010-12" db="EMBL/GenBank/DDBJ databases">
        <authorList>
            <person name="Muzny D."/>
            <person name="Qin X."/>
            <person name="Buhay C."/>
            <person name="Dugan-Rocha S."/>
            <person name="Ding Y."/>
            <person name="Chen G."/>
            <person name="Hawes A."/>
            <person name="Holder M."/>
            <person name="Jhangiani S."/>
            <person name="Johnson A."/>
            <person name="Khan Z."/>
            <person name="Li Z."/>
            <person name="Liu W."/>
            <person name="Liu X."/>
            <person name="Perez L."/>
            <person name="Shen H."/>
            <person name="Wang Q."/>
            <person name="Watt J."/>
            <person name="Xi L."/>
            <person name="Xin Y."/>
            <person name="Zhou J."/>
            <person name="Deng J."/>
            <person name="Jiang H."/>
            <person name="Liu Y."/>
            <person name="Qu J."/>
            <person name="Song X.-Z."/>
            <person name="Zhang L."/>
            <person name="Villasana D."/>
            <person name="Johnson A."/>
            <person name="Liu J."/>
            <person name="Liyanage D."/>
            <person name="Lorensuhewa L."/>
            <person name="Robinson T."/>
            <person name="Song A."/>
            <person name="Song B.-B."/>
            <person name="Dinh H."/>
            <person name="Thornton R."/>
            <person name="Coyle M."/>
            <person name="Francisco L."/>
            <person name="Jackson L."/>
            <person name="Javaid M."/>
            <person name="Korchina V."/>
            <person name="Kovar C."/>
            <person name="Mata R."/>
            <person name="Mathew T."/>
            <person name="Ngo R."/>
            <person name="Nguyen L."/>
            <person name="Nguyen N."/>
            <person name="Okwuonu G."/>
            <person name="Ongeri F."/>
            <person name="Pham C."/>
            <person name="Simmons D."/>
            <person name="Wilczek-Boney K."/>
            <person name="Hale W."/>
            <person name="Jakkamsetti A."/>
            <person name="Pham P."/>
            <person name="Ruth R."/>
            <person name="San Lucas F."/>
            <person name="Warren J."/>
            <person name="Zhang J."/>
            <person name="Zhao Z."/>
            <person name="Zhou C."/>
            <person name="Zhu D."/>
            <person name="Lee S."/>
            <person name="Bess C."/>
            <person name="Blankenburg K."/>
            <person name="Forbes L."/>
            <person name="Fu Q."/>
            <person name="Gubbala S."/>
            <person name="Hirani K."/>
            <person name="Jayaseelan J.C."/>
            <person name="Lara F."/>
            <person name="Munidasa M."/>
            <person name="Palculict T."/>
            <person name="Patil S."/>
            <person name="Pu L.-L."/>
            <person name="Saada N."/>
            <person name="Tang L."/>
            <person name="Weissenberger G."/>
            <person name="Zhu Y."/>
            <person name="Hemphill L."/>
            <person name="Shang Y."/>
            <person name="Youmans B."/>
            <person name="Ayvaz T."/>
            <person name="Ross M."/>
            <person name="Santibanez J."/>
            <person name="Aqrawi P."/>
            <person name="Gross S."/>
            <person name="Joshi V."/>
            <person name="Fowler G."/>
            <person name="Nazareth L."/>
            <person name="Reid J."/>
            <person name="Worley K."/>
            <person name="Petrosino J."/>
            <person name="Highlander S."/>
            <person name="Gibbs R."/>
        </authorList>
    </citation>
    <scope>NUCLEOTIDE SEQUENCE [LARGE SCALE GENOMIC DNA]</scope>
    <source>
        <strain evidence="15 16">DSM 10105</strain>
    </source>
</reference>
<keyword evidence="9 12" id="KW-0949">S-adenosyl-L-methionine</keyword>
<dbReference type="GO" id="GO:0070475">
    <property type="term" value="P:rRNA base methylation"/>
    <property type="evidence" value="ECO:0007669"/>
    <property type="project" value="TreeGrafter"/>
</dbReference>
<dbReference type="eggNOG" id="COG1385">
    <property type="taxonomic scope" value="Bacteria"/>
</dbReference>
<dbReference type="EC" id="2.1.1.193" evidence="3 12"/>
<evidence type="ECO:0000256" key="4">
    <source>
        <dbReference type="ARBA" id="ARBA00013673"/>
    </source>
</evidence>
<evidence type="ECO:0000256" key="1">
    <source>
        <dbReference type="ARBA" id="ARBA00004496"/>
    </source>
</evidence>
<dbReference type="InterPro" id="IPR006700">
    <property type="entry name" value="RsmE"/>
</dbReference>
<dbReference type="Gene3D" id="3.40.1280.10">
    <property type="match status" value="1"/>
</dbReference>
<dbReference type="Pfam" id="PF04452">
    <property type="entry name" value="Methyltrans_RNA"/>
    <property type="match status" value="1"/>
</dbReference>
<protein>
    <recommendedName>
        <fullName evidence="4 12">Ribosomal RNA small subunit methyltransferase E</fullName>
        <ecNumber evidence="3 12">2.1.1.193</ecNumber>
    </recommendedName>
</protein>
<dbReference type="InterPro" id="IPR046886">
    <property type="entry name" value="RsmE_MTase_dom"/>
</dbReference>
<comment type="catalytic activity">
    <reaction evidence="11 12">
        <text>uridine(1498) in 16S rRNA + S-adenosyl-L-methionine = N(3)-methyluridine(1498) in 16S rRNA + S-adenosyl-L-homocysteine + H(+)</text>
        <dbReference type="Rhea" id="RHEA:42920"/>
        <dbReference type="Rhea" id="RHEA-COMP:10283"/>
        <dbReference type="Rhea" id="RHEA-COMP:10284"/>
        <dbReference type="ChEBI" id="CHEBI:15378"/>
        <dbReference type="ChEBI" id="CHEBI:57856"/>
        <dbReference type="ChEBI" id="CHEBI:59789"/>
        <dbReference type="ChEBI" id="CHEBI:65315"/>
        <dbReference type="ChEBI" id="CHEBI:74502"/>
        <dbReference type="EC" id="2.1.1.193"/>
    </reaction>
</comment>
<dbReference type="InterPro" id="IPR046887">
    <property type="entry name" value="RsmE_PUA-like"/>
</dbReference>
<evidence type="ECO:0000313" key="15">
    <source>
        <dbReference type="EMBL" id="EFT83768.1"/>
    </source>
</evidence>
<dbReference type="SUPFAM" id="SSF88697">
    <property type="entry name" value="PUA domain-like"/>
    <property type="match status" value="1"/>
</dbReference>
<evidence type="ECO:0000256" key="11">
    <source>
        <dbReference type="ARBA" id="ARBA00047944"/>
    </source>
</evidence>
<dbReference type="RefSeq" id="WP_006289150.1">
    <property type="nucleotide sequence ID" value="NZ_AP012333.1"/>
</dbReference>
<dbReference type="NCBIfam" id="TIGR00046">
    <property type="entry name" value="RsmE family RNA methyltransferase"/>
    <property type="match status" value="1"/>
</dbReference>
<evidence type="ECO:0000256" key="3">
    <source>
        <dbReference type="ARBA" id="ARBA00012328"/>
    </source>
</evidence>
<name>E6JY91_PARDN</name>
<dbReference type="Pfam" id="PF20260">
    <property type="entry name" value="PUA_4"/>
    <property type="match status" value="1"/>
</dbReference>
<dbReference type="PATRIC" id="fig|864564.6.peg.940"/>
<evidence type="ECO:0000259" key="13">
    <source>
        <dbReference type="Pfam" id="PF04452"/>
    </source>
</evidence>
<dbReference type="PANTHER" id="PTHR30027">
    <property type="entry name" value="RIBOSOMAL RNA SMALL SUBUNIT METHYLTRANSFERASE E"/>
    <property type="match status" value="1"/>
</dbReference>
<evidence type="ECO:0000313" key="16">
    <source>
        <dbReference type="Proteomes" id="UP000004946"/>
    </source>
</evidence>
<evidence type="ECO:0000256" key="6">
    <source>
        <dbReference type="ARBA" id="ARBA00022552"/>
    </source>
</evidence>
<feature type="domain" description="Ribosomal RNA small subunit methyltransferase E PUA-like" evidence="14">
    <location>
        <begin position="49"/>
        <end position="85"/>
    </location>
</feature>
<dbReference type="PANTHER" id="PTHR30027:SF3">
    <property type="entry name" value="16S RRNA (URACIL(1498)-N(3))-METHYLTRANSFERASE"/>
    <property type="match status" value="1"/>
</dbReference>
<keyword evidence="8 12" id="KW-0808">Transferase</keyword>
<feature type="domain" description="Ribosomal RNA small subunit methyltransferase E methyltransferase" evidence="13">
    <location>
        <begin position="99"/>
        <end position="282"/>
    </location>
</feature>
<dbReference type="InterPro" id="IPR015947">
    <property type="entry name" value="PUA-like_sf"/>
</dbReference>
<dbReference type="EMBL" id="AEON01000001">
    <property type="protein sequence ID" value="EFT83768.1"/>
    <property type="molecule type" value="Genomic_DNA"/>
</dbReference>
<dbReference type="KEGG" id="pdo:PSDT_0857"/>
<comment type="caution">
    <text evidence="15">The sequence shown here is derived from an EMBL/GenBank/DDBJ whole genome shotgun (WGS) entry which is preliminary data.</text>
</comment>
<dbReference type="CDD" id="cd18084">
    <property type="entry name" value="RsmE-like"/>
    <property type="match status" value="1"/>
</dbReference>
<dbReference type="Gene3D" id="2.40.240.20">
    <property type="entry name" value="Hypothetical PUA domain-like, domain 1"/>
    <property type="match status" value="1"/>
</dbReference>
<evidence type="ECO:0000259" key="14">
    <source>
        <dbReference type="Pfam" id="PF20260"/>
    </source>
</evidence>
<evidence type="ECO:0000256" key="12">
    <source>
        <dbReference type="PIRNR" id="PIRNR015601"/>
    </source>
</evidence>
<dbReference type="NCBIfam" id="NF008693">
    <property type="entry name" value="PRK11713.2-3"/>
    <property type="match status" value="1"/>
</dbReference>
<dbReference type="InterPro" id="IPR029028">
    <property type="entry name" value="Alpha/beta_knot_MTases"/>
</dbReference>
<evidence type="ECO:0000256" key="5">
    <source>
        <dbReference type="ARBA" id="ARBA00022490"/>
    </source>
</evidence>
<dbReference type="AlphaFoldDB" id="E6JY91"/>
<comment type="subcellular location">
    <subcellularLocation>
        <location evidence="1 12">Cytoplasm</location>
    </subcellularLocation>
</comment>
<dbReference type="Proteomes" id="UP000004946">
    <property type="component" value="Chromosome"/>
</dbReference>
<keyword evidence="6 12" id="KW-0698">rRNA processing</keyword>
<sequence>MTLPLFLLTGAGFPADSPVDRQASSSAEAGFSRDSLSEGMTFLLPASVRRHAVKAMRLGQGDGLLLSDGRGLKVQARITDPQAGAVMVEKIGLEPAPAVKLGLIQALAKSGRDEQAIEMATEIGVDRVIPWQAQRSIVLWKGSKAGKGREKWRDQLIAATEQSRRSWLPQLDPVMNSKQLAAWISQVVGFGDTVIVLHQDASESWGSISDRLAEKYRMAIETAGQGETRGEEAPTIFVIVGPEGGISDEEIGLFKEAGATLALIGRNILRASSAGPVALTLLTRIIGRIQ</sequence>
<evidence type="ECO:0000256" key="2">
    <source>
        <dbReference type="ARBA" id="ARBA00005528"/>
    </source>
</evidence>
<keyword evidence="16" id="KW-1185">Reference proteome</keyword>
<comment type="function">
    <text evidence="10 12">Specifically methylates the N3 position of the uracil ring of uridine 1498 (m3U1498) in 16S rRNA. Acts on the fully assembled 30S ribosomal subunit.</text>
</comment>
<dbReference type="PIRSF" id="PIRSF015601">
    <property type="entry name" value="MTase_slr0722"/>
    <property type="match status" value="1"/>
</dbReference>
<dbReference type="GO" id="GO:0070042">
    <property type="term" value="F:rRNA (uridine-N3-)-methyltransferase activity"/>
    <property type="evidence" value="ECO:0007669"/>
    <property type="project" value="TreeGrafter"/>
</dbReference>
<gene>
    <name evidence="15" type="ORF">HMPREF0620_0773</name>
</gene>
<proteinExistence type="inferred from homology"/>
<evidence type="ECO:0000256" key="8">
    <source>
        <dbReference type="ARBA" id="ARBA00022679"/>
    </source>
</evidence>
<dbReference type="SUPFAM" id="SSF75217">
    <property type="entry name" value="alpha/beta knot"/>
    <property type="match status" value="1"/>
</dbReference>
<evidence type="ECO:0000256" key="7">
    <source>
        <dbReference type="ARBA" id="ARBA00022603"/>
    </source>
</evidence>
<keyword evidence="7 12" id="KW-0489">Methyltransferase</keyword>
<dbReference type="InterPro" id="IPR029026">
    <property type="entry name" value="tRNA_m1G_MTases_N"/>
</dbReference>
<evidence type="ECO:0000256" key="9">
    <source>
        <dbReference type="ARBA" id="ARBA00022691"/>
    </source>
</evidence>